<sequence length="279" mass="28722">MTVTLAHLLVPSRAVVLACGGFLDQWAALGTPLSVRALRAAGAGGGHLRDWLAEAVAVPAGPGKVTVTARIRPGVHEPGDVIAGIDVDLDLPWPAISAGPGPVTLGDLPVDPCGMVIGDAAALDSWVGFLPAARSVDGLADLRIDGRGAEEARARYGAQPLPAIRGGQRHGWLNLPVAVAFERAAEINEWAVGRGHAAHLAHVDPHSHHHLGGRAGRQDPLGAGVIEVAGCPILCVGWAPGEVRRFAAGRTFGQVFPVTLEDVGGRATLRWSVPPAPGP</sequence>
<evidence type="ECO:0000313" key="2">
    <source>
        <dbReference type="Proteomes" id="UP000199645"/>
    </source>
</evidence>
<evidence type="ECO:0000313" key="1">
    <source>
        <dbReference type="EMBL" id="SFE90562.1"/>
    </source>
</evidence>
<keyword evidence="2" id="KW-1185">Reference proteome</keyword>
<dbReference type="STRING" id="35752.SAMN05421541_104360"/>
<dbReference type="RefSeq" id="WP_177319671.1">
    <property type="nucleotide sequence ID" value="NZ_BOMT01000029.1"/>
</dbReference>
<accession>A0A1I2EC81</accession>
<gene>
    <name evidence="1" type="ORF">SAMN05421541_104360</name>
</gene>
<organism evidence="1 2">
    <name type="scientific">Actinoplanes philippinensis</name>
    <dbReference type="NCBI Taxonomy" id="35752"/>
    <lineage>
        <taxon>Bacteria</taxon>
        <taxon>Bacillati</taxon>
        <taxon>Actinomycetota</taxon>
        <taxon>Actinomycetes</taxon>
        <taxon>Micromonosporales</taxon>
        <taxon>Micromonosporaceae</taxon>
        <taxon>Actinoplanes</taxon>
    </lineage>
</organism>
<protein>
    <submittedName>
        <fullName evidence="1">Uncharacterized protein</fullName>
    </submittedName>
</protein>
<proteinExistence type="predicted"/>
<name>A0A1I2EC81_9ACTN</name>
<dbReference type="Proteomes" id="UP000199645">
    <property type="component" value="Unassembled WGS sequence"/>
</dbReference>
<dbReference type="AlphaFoldDB" id="A0A1I2EC81"/>
<dbReference type="EMBL" id="FONV01000004">
    <property type="protein sequence ID" value="SFE90562.1"/>
    <property type="molecule type" value="Genomic_DNA"/>
</dbReference>
<reference evidence="1 2" key="1">
    <citation type="submission" date="2016-10" db="EMBL/GenBank/DDBJ databases">
        <authorList>
            <person name="de Groot N.N."/>
        </authorList>
    </citation>
    <scope>NUCLEOTIDE SEQUENCE [LARGE SCALE GENOMIC DNA]</scope>
    <source>
        <strain evidence="1 2">DSM 43019</strain>
    </source>
</reference>